<dbReference type="CDD" id="cd05466">
    <property type="entry name" value="PBP2_LTTR_substrate"/>
    <property type="match status" value="1"/>
</dbReference>
<dbReference type="PANTHER" id="PTHR30126:SF39">
    <property type="entry name" value="HTH-TYPE TRANSCRIPTIONAL REGULATOR CYSL"/>
    <property type="match status" value="1"/>
</dbReference>
<dbReference type="EMBL" id="CAJNOB010000039">
    <property type="protein sequence ID" value="CAF0701919.1"/>
    <property type="molecule type" value="Genomic_DNA"/>
</dbReference>
<evidence type="ECO:0000313" key="6">
    <source>
        <dbReference type="EMBL" id="CAF0701919.1"/>
    </source>
</evidence>
<evidence type="ECO:0000256" key="1">
    <source>
        <dbReference type="ARBA" id="ARBA00009437"/>
    </source>
</evidence>
<dbReference type="PRINTS" id="PR00039">
    <property type="entry name" value="HTHLYSR"/>
</dbReference>
<dbReference type="Pfam" id="PF03466">
    <property type="entry name" value="LysR_substrate"/>
    <property type="match status" value="1"/>
</dbReference>
<dbReference type="GO" id="GO:0000976">
    <property type="term" value="F:transcription cis-regulatory region binding"/>
    <property type="evidence" value="ECO:0007669"/>
    <property type="project" value="TreeGrafter"/>
</dbReference>
<dbReference type="Gene3D" id="3.40.190.290">
    <property type="match status" value="1"/>
</dbReference>
<comment type="similarity">
    <text evidence="1">Belongs to the LysR transcriptional regulatory family.</text>
</comment>
<dbReference type="InterPro" id="IPR000847">
    <property type="entry name" value="LysR_HTH_N"/>
</dbReference>
<dbReference type="RefSeq" id="WP_174583495.1">
    <property type="nucleotide sequence ID" value="NZ_CAJNOB010000039.1"/>
</dbReference>
<dbReference type="FunFam" id="1.10.10.10:FF:000001">
    <property type="entry name" value="LysR family transcriptional regulator"/>
    <property type="match status" value="1"/>
</dbReference>
<dbReference type="Gene3D" id="1.10.10.10">
    <property type="entry name" value="Winged helix-like DNA-binding domain superfamily/Winged helix DNA-binding domain"/>
    <property type="match status" value="1"/>
</dbReference>
<comment type="caution">
    <text evidence="6">The sequence shown here is derived from an EMBL/GenBank/DDBJ whole genome shotgun (WGS) entry which is preliminary data.</text>
</comment>
<feature type="domain" description="HTH lysR-type" evidence="5">
    <location>
        <begin position="1"/>
        <end position="58"/>
    </location>
</feature>
<keyword evidence="4" id="KW-0804">Transcription</keyword>
<proteinExistence type="inferred from homology"/>
<sequence length="300" mass="34408">MQIETFKVFQDLVDSRSFSKAAQLNFISQSAVSQQIRALEERFHVPLIDRGNKYLSLTREGQIFYESAKEIVNLYQSLQNRLAELRNVVSGVIRVSTVYSIGLHELPPYLRRFLKEYPEVNVRIEYRHARQVYEDVQDGLSDVGLVAYPVQRKTIRVEPFRKDRLVVICYPSHPFAQRKEVTLAEVAKEKFVGFESDIPTRKAIDRIFRERGLELRPVMEFDNIETVKRAVEIEAGISVVPLATVQQELKTGTLCKVEFAGQSYYRPLGILCKAGRVLSPAIKRFLETLKQEPVEGALGD</sequence>
<dbReference type="PANTHER" id="PTHR30126">
    <property type="entry name" value="HTH-TYPE TRANSCRIPTIONAL REGULATOR"/>
    <property type="match status" value="1"/>
</dbReference>
<evidence type="ECO:0000256" key="3">
    <source>
        <dbReference type="ARBA" id="ARBA00023125"/>
    </source>
</evidence>
<protein>
    <submittedName>
        <fullName evidence="6">LysR family transcriptional regulator</fullName>
    </submittedName>
</protein>
<evidence type="ECO:0000259" key="5">
    <source>
        <dbReference type="PROSITE" id="PS50931"/>
    </source>
</evidence>
<dbReference type="Proteomes" id="UP000663859">
    <property type="component" value="Unassembled WGS sequence"/>
</dbReference>
<dbReference type="InterPro" id="IPR005119">
    <property type="entry name" value="LysR_subst-bd"/>
</dbReference>
<keyword evidence="7" id="KW-1185">Reference proteome</keyword>
<name>A0A8J2FTD4_9BACT</name>
<organism evidence="6 7">
    <name type="scientific">Candidatus Methylacidithermus pantelleriae</name>
    <dbReference type="NCBI Taxonomy" id="2744239"/>
    <lineage>
        <taxon>Bacteria</taxon>
        <taxon>Pseudomonadati</taxon>
        <taxon>Verrucomicrobiota</taxon>
        <taxon>Methylacidiphilae</taxon>
        <taxon>Methylacidiphilales</taxon>
        <taxon>Methylacidiphilaceae</taxon>
        <taxon>Candidatus Methylacidithermus</taxon>
    </lineage>
</organism>
<gene>
    <name evidence="6" type="ORF">MPNT_440002</name>
</gene>
<evidence type="ECO:0000313" key="7">
    <source>
        <dbReference type="Proteomes" id="UP000663859"/>
    </source>
</evidence>
<dbReference type="SUPFAM" id="SSF53850">
    <property type="entry name" value="Periplasmic binding protein-like II"/>
    <property type="match status" value="1"/>
</dbReference>
<accession>A0A8J2FTD4</accession>
<dbReference type="InterPro" id="IPR036390">
    <property type="entry name" value="WH_DNA-bd_sf"/>
</dbReference>
<dbReference type="AlphaFoldDB" id="A0A8J2FTD4"/>
<keyword evidence="3" id="KW-0238">DNA-binding</keyword>
<dbReference type="PROSITE" id="PS50931">
    <property type="entry name" value="HTH_LYSR"/>
    <property type="match status" value="1"/>
</dbReference>
<dbReference type="SUPFAM" id="SSF46785">
    <property type="entry name" value="Winged helix' DNA-binding domain"/>
    <property type="match status" value="1"/>
</dbReference>
<evidence type="ECO:0000256" key="2">
    <source>
        <dbReference type="ARBA" id="ARBA00023015"/>
    </source>
</evidence>
<dbReference type="Pfam" id="PF00126">
    <property type="entry name" value="HTH_1"/>
    <property type="match status" value="1"/>
</dbReference>
<keyword evidence="2" id="KW-0805">Transcription regulation</keyword>
<dbReference type="InterPro" id="IPR036388">
    <property type="entry name" value="WH-like_DNA-bd_sf"/>
</dbReference>
<evidence type="ECO:0000256" key="4">
    <source>
        <dbReference type="ARBA" id="ARBA00023163"/>
    </source>
</evidence>
<dbReference type="GO" id="GO:0003700">
    <property type="term" value="F:DNA-binding transcription factor activity"/>
    <property type="evidence" value="ECO:0007669"/>
    <property type="project" value="InterPro"/>
</dbReference>
<reference evidence="6" key="1">
    <citation type="submission" date="2021-02" db="EMBL/GenBank/DDBJ databases">
        <authorList>
            <person name="Cremers G."/>
            <person name="Picone N."/>
        </authorList>
    </citation>
    <scope>NUCLEOTIDE SEQUENCE</scope>
    <source>
        <strain evidence="6">PQ17</strain>
    </source>
</reference>